<evidence type="ECO:0000256" key="10">
    <source>
        <dbReference type="RuleBase" id="RU363034"/>
    </source>
</evidence>
<comment type="similarity">
    <text evidence="9">Belongs to the peptidase S1 family. CLIP subfamily.</text>
</comment>
<keyword evidence="14" id="KW-1185">Reference proteome</keyword>
<evidence type="ECO:0000256" key="2">
    <source>
        <dbReference type="ARBA" id="ARBA00022525"/>
    </source>
</evidence>
<evidence type="ECO:0000313" key="13">
    <source>
        <dbReference type="EMBL" id="EDW91238.2"/>
    </source>
</evidence>
<dbReference type="PRINTS" id="PR00722">
    <property type="entry name" value="CHYMOTRYPSIN"/>
</dbReference>
<gene>
    <name evidence="13" type="primary">Dyak\GE13708</name>
    <name evidence="13" type="synonym">dyak_GLEANR_13894</name>
    <name evidence="13" type="synonym">GE13708</name>
    <name evidence="13" type="ORF">Dyak_GE13708</name>
</gene>
<dbReference type="eggNOG" id="KOG3627">
    <property type="taxonomic scope" value="Eukaryota"/>
</dbReference>
<reference evidence="13 14" key="2">
    <citation type="journal article" date="2007" name="PLoS Biol.">
        <title>Principles of genome evolution in the Drosophila melanogaster species group.</title>
        <authorList>
            <person name="Ranz J.M."/>
            <person name="Maurin D."/>
            <person name="Chan Y.S."/>
            <person name="von Grotthuss M."/>
            <person name="Hillier L.W."/>
            <person name="Roote J."/>
            <person name="Ashburner M."/>
            <person name="Bergman C.M."/>
        </authorList>
    </citation>
    <scope>NUCLEOTIDE SEQUENCE [LARGE SCALE GENOMIC DNA]</scope>
    <source>
        <strain evidence="14">Tai18E2 / Tucson 14021-0261.01</strain>
    </source>
</reference>
<dbReference type="PANTHER" id="PTHR24256">
    <property type="entry name" value="TRYPTASE-RELATED"/>
    <property type="match status" value="1"/>
</dbReference>
<dbReference type="InterPro" id="IPR001314">
    <property type="entry name" value="Peptidase_S1A"/>
</dbReference>
<evidence type="ECO:0000256" key="11">
    <source>
        <dbReference type="SAM" id="SignalP"/>
    </source>
</evidence>
<dbReference type="Proteomes" id="UP000002282">
    <property type="component" value="Chromosome 2R"/>
</dbReference>
<evidence type="ECO:0000256" key="1">
    <source>
        <dbReference type="ARBA" id="ARBA00004613"/>
    </source>
</evidence>
<evidence type="ECO:0000313" key="14">
    <source>
        <dbReference type="Proteomes" id="UP000002282"/>
    </source>
</evidence>
<dbReference type="GO" id="GO:0005576">
    <property type="term" value="C:extracellular region"/>
    <property type="evidence" value="ECO:0007669"/>
    <property type="project" value="UniProtKB-SubCell"/>
</dbReference>
<accession>B4P8Y4</accession>
<dbReference type="GO" id="GO:0006508">
    <property type="term" value="P:proteolysis"/>
    <property type="evidence" value="ECO:0007669"/>
    <property type="project" value="UniProtKB-KW"/>
</dbReference>
<dbReference type="PROSITE" id="PS00135">
    <property type="entry name" value="TRYPSIN_SER"/>
    <property type="match status" value="1"/>
</dbReference>
<dbReference type="InterPro" id="IPR043504">
    <property type="entry name" value="Peptidase_S1_PA_chymotrypsin"/>
</dbReference>
<evidence type="ECO:0000256" key="9">
    <source>
        <dbReference type="ARBA" id="ARBA00024195"/>
    </source>
</evidence>
<evidence type="ECO:0000256" key="5">
    <source>
        <dbReference type="ARBA" id="ARBA00022801"/>
    </source>
</evidence>
<dbReference type="CDD" id="cd00190">
    <property type="entry name" value="Tryp_SPc"/>
    <property type="match status" value="1"/>
</dbReference>
<organism evidence="13 14">
    <name type="scientific">Drosophila yakuba</name>
    <name type="common">Fruit fly</name>
    <dbReference type="NCBI Taxonomy" id="7245"/>
    <lineage>
        <taxon>Eukaryota</taxon>
        <taxon>Metazoa</taxon>
        <taxon>Ecdysozoa</taxon>
        <taxon>Arthropoda</taxon>
        <taxon>Hexapoda</taxon>
        <taxon>Insecta</taxon>
        <taxon>Pterygota</taxon>
        <taxon>Neoptera</taxon>
        <taxon>Endopterygota</taxon>
        <taxon>Diptera</taxon>
        <taxon>Brachycera</taxon>
        <taxon>Muscomorpha</taxon>
        <taxon>Ephydroidea</taxon>
        <taxon>Drosophilidae</taxon>
        <taxon>Drosophila</taxon>
        <taxon>Sophophora</taxon>
    </lineage>
</organism>
<name>B4P8Y4_DROYA</name>
<evidence type="ECO:0000256" key="6">
    <source>
        <dbReference type="ARBA" id="ARBA00022825"/>
    </source>
</evidence>
<dbReference type="SUPFAM" id="SSF50494">
    <property type="entry name" value="Trypsin-like serine proteases"/>
    <property type="match status" value="1"/>
</dbReference>
<keyword evidence="8" id="KW-1015">Disulfide bond</keyword>
<dbReference type="PROSITE" id="PS00134">
    <property type="entry name" value="TRYPSIN_HIS"/>
    <property type="match status" value="1"/>
</dbReference>
<keyword evidence="3 10" id="KW-0645">Protease</keyword>
<dbReference type="InterPro" id="IPR018114">
    <property type="entry name" value="TRYPSIN_HIS"/>
</dbReference>
<dbReference type="InterPro" id="IPR033116">
    <property type="entry name" value="TRYPSIN_SER"/>
</dbReference>
<dbReference type="PROSITE" id="PS50240">
    <property type="entry name" value="TRYPSIN_DOM"/>
    <property type="match status" value="1"/>
</dbReference>
<dbReference type="KEGG" id="dya:Dyak_GE13708"/>
<dbReference type="Pfam" id="PF00089">
    <property type="entry name" value="Trypsin"/>
    <property type="match status" value="1"/>
</dbReference>
<evidence type="ECO:0000256" key="7">
    <source>
        <dbReference type="ARBA" id="ARBA00023145"/>
    </source>
</evidence>
<dbReference type="EMBL" id="CM000158">
    <property type="protein sequence ID" value="EDW91238.2"/>
    <property type="molecule type" value="Genomic_DNA"/>
</dbReference>
<feature type="signal peptide" evidence="11">
    <location>
        <begin position="1"/>
        <end position="23"/>
    </location>
</feature>
<sequence length="313" mass="35527">MAMVKATIAAFVCLFLGSNNVVSRLLDENCGISSDDPYDWNIIGGNRTNIHQNPWMVLVMSSKPCGGSLITSRFVLTAAHCVLLEELFYVRLGEYQTLDPQPYCVNDHCIPRFYNISADMTKYHNDYNKTTHKNDIALLRLSQAVEYSDYVRPICLLVDEQLEETPIYNAIGWGGTEYGQSSRILLKTTVYYMNVLYCNKKYQKQADQSQICAGSQTSNTCKGDSGGPLSYELQYGNKSLTFQYGLVSYGSRKCHVNTPAVYTNVTHHMNWIVDTMAEFEPRDSDNCRLPIVQMYYQNTLAILQWLYSILSST</sequence>
<comment type="subcellular location">
    <subcellularLocation>
        <location evidence="1">Secreted</location>
    </subcellularLocation>
</comment>
<evidence type="ECO:0000256" key="8">
    <source>
        <dbReference type="ARBA" id="ARBA00023157"/>
    </source>
</evidence>
<keyword evidence="7" id="KW-0865">Zymogen</keyword>
<protein>
    <recommendedName>
        <fullName evidence="12">Peptidase S1 domain-containing protein</fullName>
    </recommendedName>
</protein>
<dbReference type="MEROPS" id="S01.B54"/>
<evidence type="ECO:0000256" key="4">
    <source>
        <dbReference type="ARBA" id="ARBA00022729"/>
    </source>
</evidence>
<dbReference type="HOGENOM" id="CLU_006842_0_3_1"/>
<dbReference type="InterPro" id="IPR009003">
    <property type="entry name" value="Peptidase_S1_PA"/>
</dbReference>
<evidence type="ECO:0000259" key="12">
    <source>
        <dbReference type="PROSITE" id="PS50240"/>
    </source>
</evidence>
<keyword evidence="5 10" id="KW-0378">Hydrolase</keyword>
<dbReference type="AlphaFoldDB" id="B4P8Y4"/>
<dbReference type="OrthoDB" id="8250810at2759"/>
<evidence type="ECO:0000256" key="3">
    <source>
        <dbReference type="ARBA" id="ARBA00022670"/>
    </source>
</evidence>
<dbReference type="GO" id="GO:0004252">
    <property type="term" value="F:serine-type endopeptidase activity"/>
    <property type="evidence" value="ECO:0007669"/>
    <property type="project" value="InterPro"/>
</dbReference>
<proteinExistence type="inferred from homology"/>
<keyword evidence="4 11" id="KW-0732">Signal</keyword>
<dbReference type="InterPro" id="IPR001254">
    <property type="entry name" value="Trypsin_dom"/>
</dbReference>
<feature type="domain" description="Peptidase S1" evidence="12">
    <location>
        <begin position="42"/>
        <end position="277"/>
    </location>
</feature>
<dbReference type="InterPro" id="IPR051487">
    <property type="entry name" value="Ser/Thr_Proteases_Immune/Dev"/>
</dbReference>
<dbReference type="Gene3D" id="2.40.10.10">
    <property type="entry name" value="Trypsin-like serine proteases"/>
    <property type="match status" value="2"/>
</dbReference>
<dbReference type="FunFam" id="2.40.10.10:FF:000146">
    <property type="entry name" value="Serine protease 53"/>
    <property type="match status" value="1"/>
</dbReference>
<feature type="chain" id="PRO_5006458809" description="Peptidase S1 domain-containing protein" evidence="11">
    <location>
        <begin position="24"/>
        <end position="313"/>
    </location>
</feature>
<dbReference type="SMART" id="SM00020">
    <property type="entry name" value="Tryp_SPc"/>
    <property type="match status" value="1"/>
</dbReference>
<reference evidence="13 14" key="1">
    <citation type="journal article" date="2007" name="Nature">
        <title>Evolution of genes and genomes on the Drosophila phylogeny.</title>
        <authorList>
            <consortium name="Drosophila 12 Genomes Consortium"/>
            <person name="Clark A.G."/>
            <person name="Eisen M.B."/>
            <person name="Smith D.R."/>
            <person name="Bergman C.M."/>
            <person name="Oliver B."/>
            <person name="Markow T.A."/>
            <person name="Kaufman T.C."/>
            <person name="Kellis M."/>
            <person name="Gelbart W."/>
            <person name="Iyer V.N."/>
            <person name="Pollard D.A."/>
            <person name="Sackton T.B."/>
            <person name="Larracuente A.M."/>
            <person name="Singh N.D."/>
            <person name="Abad J.P."/>
            <person name="Abt D.N."/>
            <person name="Adryan B."/>
            <person name="Aguade M."/>
            <person name="Akashi H."/>
            <person name="Anderson W.W."/>
            <person name="Aquadro C.F."/>
            <person name="Ardell D.H."/>
            <person name="Arguello R."/>
            <person name="Artieri C.G."/>
            <person name="Barbash D.A."/>
            <person name="Barker D."/>
            <person name="Barsanti P."/>
            <person name="Batterham P."/>
            <person name="Batzoglou S."/>
            <person name="Begun D."/>
            <person name="Bhutkar A."/>
            <person name="Blanco E."/>
            <person name="Bosak S.A."/>
            <person name="Bradley R.K."/>
            <person name="Brand A.D."/>
            <person name="Brent M.R."/>
            <person name="Brooks A.N."/>
            <person name="Brown R.H."/>
            <person name="Butlin R.K."/>
            <person name="Caggese C."/>
            <person name="Calvi B.R."/>
            <person name="Bernardo de Carvalho A."/>
            <person name="Caspi A."/>
            <person name="Castrezana S."/>
            <person name="Celniker S.E."/>
            <person name="Chang J.L."/>
            <person name="Chapple C."/>
            <person name="Chatterji S."/>
            <person name="Chinwalla A."/>
            <person name="Civetta A."/>
            <person name="Clifton S.W."/>
            <person name="Comeron J.M."/>
            <person name="Costello J.C."/>
            <person name="Coyne J.A."/>
            <person name="Daub J."/>
            <person name="David R.G."/>
            <person name="Delcher A.L."/>
            <person name="Delehaunty K."/>
            <person name="Do C.B."/>
            <person name="Ebling H."/>
            <person name="Edwards K."/>
            <person name="Eickbush T."/>
            <person name="Evans J.D."/>
            <person name="Filipski A."/>
            <person name="Findeiss S."/>
            <person name="Freyhult E."/>
            <person name="Fulton L."/>
            <person name="Fulton R."/>
            <person name="Garcia A.C."/>
            <person name="Gardiner A."/>
            <person name="Garfield D.A."/>
            <person name="Garvin B.E."/>
            <person name="Gibson G."/>
            <person name="Gilbert D."/>
            <person name="Gnerre S."/>
            <person name="Godfrey J."/>
            <person name="Good R."/>
            <person name="Gotea V."/>
            <person name="Gravely B."/>
            <person name="Greenberg A.J."/>
            <person name="Griffiths-Jones S."/>
            <person name="Gross S."/>
            <person name="Guigo R."/>
            <person name="Gustafson E.A."/>
            <person name="Haerty W."/>
            <person name="Hahn M.W."/>
            <person name="Halligan D.L."/>
            <person name="Halpern A.L."/>
            <person name="Halter G.M."/>
            <person name="Han M.V."/>
            <person name="Heger A."/>
            <person name="Hillier L."/>
            <person name="Hinrichs A.S."/>
            <person name="Holmes I."/>
            <person name="Hoskins R.A."/>
            <person name="Hubisz M.J."/>
            <person name="Hultmark D."/>
            <person name="Huntley M.A."/>
            <person name="Jaffe D.B."/>
            <person name="Jagadeeshan S."/>
            <person name="Jeck W.R."/>
            <person name="Johnson J."/>
            <person name="Jones C.D."/>
            <person name="Jordan W.C."/>
            <person name="Karpen G.H."/>
            <person name="Kataoka E."/>
            <person name="Keightley P.D."/>
            <person name="Kheradpour P."/>
            <person name="Kirkness E.F."/>
            <person name="Koerich L.B."/>
            <person name="Kristiansen K."/>
            <person name="Kudrna D."/>
            <person name="Kulathinal R.J."/>
            <person name="Kumar S."/>
            <person name="Kwok R."/>
            <person name="Lander E."/>
            <person name="Langley C.H."/>
            <person name="Lapoint R."/>
            <person name="Lazzaro B.P."/>
            <person name="Lee S.J."/>
            <person name="Levesque L."/>
            <person name="Li R."/>
            <person name="Lin C.F."/>
            <person name="Lin M.F."/>
            <person name="Lindblad-Toh K."/>
            <person name="Llopart A."/>
            <person name="Long M."/>
            <person name="Low L."/>
            <person name="Lozovsky E."/>
            <person name="Lu J."/>
            <person name="Luo M."/>
            <person name="Machado C.A."/>
            <person name="Makalowski W."/>
            <person name="Marzo M."/>
            <person name="Matsuda M."/>
            <person name="Matzkin L."/>
            <person name="McAllister B."/>
            <person name="McBride C.S."/>
            <person name="McKernan B."/>
            <person name="McKernan K."/>
            <person name="Mendez-Lago M."/>
            <person name="Minx P."/>
            <person name="Mollenhauer M.U."/>
            <person name="Montooth K."/>
            <person name="Mount S.M."/>
            <person name="Mu X."/>
            <person name="Myers E."/>
            <person name="Negre B."/>
            <person name="Newfeld S."/>
            <person name="Nielsen R."/>
            <person name="Noor M.A."/>
            <person name="O'Grady P."/>
            <person name="Pachter L."/>
            <person name="Papaceit M."/>
            <person name="Parisi M.J."/>
            <person name="Parisi M."/>
            <person name="Parts L."/>
            <person name="Pedersen J.S."/>
            <person name="Pesole G."/>
            <person name="Phillippy A.M."/>
            <person name="Ponting C.P."/>
            <person name="Pop M."/>
            <person name="Porcelli D."/>
            <person name="Powell J.R."/>
            <person name="Prohaska S."/>
            <person name="Pruitt K."/>
            <person name="Puig M."/>
            <person name="Quesneville H."/>
            <person name="Ram K.R."/>
            <person name="Rand D."/>
            <person name="Rasmussen M.D."/>
            <person name="Reed L.K."/>
            <person name="Reenan R."/>
            <person name="Reily A."/>
            <person name="Remington K.A."/>
            <person name="Rieger T.T."/>
            <person name="Ritchie M.G."/>
            <person name="Robin C."/>
            <person name="Rogers Y.H."/>
            <person name="Rohde C."/>
            <person name="Rozas J."/>
            <person name="Rubenfield M.J."/>
            <person name="Ruiz A."/>
            <person name="Russo S."/>
            <person name="Salzberg S.L."/>
            <person name="Sanchez-Gracia A."/>
            <person name="Saranga D.J."/>
            <person name="Sato H."/>
            <person name="Schaeffer S.W."/>
            <person name="Schatz M.C."/>
            <person name="Schlenke T."/>
            <person name="Schwartz R."/>
            <person name="Segarra C."/>
            <person name="Singh R.S."/>
            <person name="Sirot L."/>
            <person name="Sirota M."/>
            <person name="Sisneros N.B."/>
            <person name="Smith C.D."/>
            <person name="Smith T.F."/>
            <person name="Spieth J."/>
            <person name="Stage D.E."/>
            <person name="Stark A."/>
            <person name="Stephan W."/>
            <person name="Strausberg R.L."/>
            <person name="Strempel S."/>
            <person name="Sturgill D."/>
            <person name="Sutton G."/>
            <person name="Sutton G.G."/>
            <person name="Tao W."/>
            <person name="Teichmann S."/>
            <person name="Tobari Y.N."/>
            <person name="Tomimura Y."/>
            <person name="Tsolas J.M."/>
            <person name="Valente V.L."/>
            <person name="Venter E."/>
            <person name="Venter J.C."/>
            <person name="Vicario S."/>
            <person name="Vieira F.G."/>
            <person name="Vilella A.J."/>
            <person name="Villasante A."/>
            <person name="Walenz B."/>
            <person name="Wang J."/>
            <person name="Wasserman M."/>
            <person name="Watts T."/>
            <person name="Wilson D."/>
            <person name="Wilson R.K."/>
            <person name="Wing R.A."/>
            <person name="Wolfner M.F."/>
            <person name="Wong A."/>
            <person name="Wong G.K."/>
            <person name="Wu C.I."/>
            <person name="Wu G."/>
            <person name="Yamamoto D."/>
            <person name="Yang H.P."/>
            <person name="Yang S.P."/>
            <person name="Yorke J.A."/>
            <person name="Yoshida K."/>
            <person name="Zdobnov E."/>
            <person name="Zhang P."/>
            <person name="Zhang Y."/>
            <person name="Zimin A.V."/>
            <person name="Baldwin J."/>
            <person name="Abdouelleil A."/>
            <person name="Abdulkadir J."/>
            <person name="Abebe A."/>
            <person name="Abera B."/>
            <person name="Abreu J."/>
            <person name="Acer S.C."/>
            <person name="Aftuck L."/>
            <person name="Alexander A."/>
            <person name="An P."/>
            <person name="Anderson E."/>
            <person name="Anderson S."/>
            <person name="Arachi H."/>
            <person name="Azer M."/>
            <person name="Bachantsang P."/>
            <person name="Barry A."/>
            <person name="Bayul T."/>
            <person name="Berlin A."/>
            <person name="Bessette D."/>
            <person name="Bloom T."/>
            <person name="Blye J."/>
            <person name="Boguslavskiy L."/>
            <person name="Bonnet C."/>
            <person name="Boukhgalter B."/>
            <person name="Bourzgui I."/>
            <person name="Brown A."/>
            <person name="Cahill P."/>
            <person name="Channer S."/>
            <person name="Cheshatsang Y."/>
            <person name="Chuda L."/>
            <person name="Citroen M."/>
            <person name="Collymore A."/>
            <person name="Cooke P."/>
            <person name="Costello M."/>
            <person name="D'Aco K."/>
            <person name="Daza R."/>
            <person name="De Haan G."/>
            <person name="DeGray S."/>
            <person name="DeMaso C."/>
            <person name="Dhargay N."/>
            <person name="Dooley K."/>
            <person name="Dooley E."/>
            <person name="Doricent M."/>
            <person name="Dorje P."/>
            <person name="Dorjee K."/>
            <person name="Dupes A."/>
            <person name="Elong R."/>
            <person name="Falk J."/>
            <person name="Farina A."/>
            <person name="Faro S."/>
            <person name="Ferguson D."/>
            <person name="Fisher S."/>
            <person name="Foley C.D."/>
            <person name="Franke A."/>
            <person name="Friedrich D."/>
            <person name="Gadbois L."/>
            <person name="Gearin G."/>
            <person name="Gearin C.R."/>
            <person name="Giannoukos G."/>
            <person name="Goode T."/>
            <person name="Graham J."/>
            <person name="Grandbois E."/>
            <person name="Grewal S."/>
            <person name="Gyaltsen K."/>
            <person name="Hafez N."/>
            <person name="Hagos B."/>
            <person name="Hall J."/>
            <person name="Henson C."/>
            <person name="Hollinger A."/>
            <person name="Honan T."/>
            <person name="Huard M.D."/>
            <person name="Hughes L."/>
            <person name="Hurhula B."/>
            <person name="Husby M.E."/>
            <person name="Kamat A."/>
            <person name="Kanga B."/>
            <person name="Kashin S."/>
            <person name="Khazanovich D."/>
            <person name="Kisner P."/>
            <person name="Lance K."/>
            <person name="Lara M."/>
            <person name="Lee W."/>
            <person name="Lennon N."/>
            <person name="Letendre F."/>
            <person name="LeVine R."/>
            <person name="Lipovsky A."/>
            <person name="Liu X."/>
            <person name="Liu J."/>
            <person name="Liu S."/>
            <person name="Lokyitsang T."/>
            <person name="Lokyitsang Y."/>
            <person name="Lubonja R."/>
            <person name="Lui A."/>
            <person name="MacDonald P."/>
            <person name="Magnisalis V."/>
            <person name="Maru K."/>
            <person name="Matthews C."/>
            <person name="McCusker W."/>
            <person name="McDonough S."/>
            <person name="Mehta T."/>
            <person name="Meldrim J."/>
            <person name="Meneus L."/>
            <person name="Mihai O."/>
            <person name="Mihalev A."/>
            <person name="Mihova T."/>
            <person name="Mittelman R."/>
            <person name="Mlenga V."/>
            <person name="Montmayeur A."/>
            <person name="Mulrain L."/>
            <person name="Navidi A."/>
            <person name="Naylor J."/>
            <person name="Negash T."/>
            <person name="Nguyen T."/>
            <person name="Nguyen N."/>
            <person name="Nicol R."/>
            <person name="Norbu C."/>
            <person name="Norbu N."/>
            <person name="Novod N."/>
            <person name="O'Neill B."/>
            <person name="Osman S."/>
            <person name="Markiewicz E."/>
            <person name="Oyono O.L."/>
            <person name="Patti C."/>
            <person name="Phunkhang P."/>
            <person name="Pierre F."/>
            <person name="Priest M."/>
            <person name="Raghuraman S."/>
            <person name="Rege F."/>
            <person name="Reyes R."/>
            <person name="Rise C."/>
            <person name="Rogov P."/>
            <person name="Ross K."/>
            <person name="Ryan E."/>
            <person name="Settipalli S."/>
            <person name="Shea T."/>
            <person name="Sherpa N."/>
            <person name="Shi L."/>
            <person name="Shih D."/>
            <person name="Sparrow T."/>
            <person name="Spaulding J."/>
            <person name="Stalker J."/>
            <person name="Stange-Thomann N."/>
            <person name="Stavropoulos S."/>
            <person name="Stone C."/>
            <person name="Strader C."/>
            <person name="Tesfaye S."/>
            <person name="Thomson T."/>
            <person name="Thoulutsang Y."/>
            <person name="Thoulutsang D."/>
            <person name="Topham K."/>
            <person name="Topping I."/>
            <person name="Tsamla T."/>
            <person name="Vassiliev H."/>
            <person name="Vo A."/>
            <person name="Wangchuk T."/>
            <person name="Wangdi T."/>
            <person name="Weiand M."/>
            <person name="Wilkinson J."/>
            <person name="Wilson A."/>
            <person name="Yadav S."/>
            <person name="Young G."/>
            <person name="Yu Q."/>
            <person name="Zembek L."/>
            <person name="Zhong D."/>
            <person name="Zimmer A."/>
            <person name="Zwirko Z."/>
            <person name="Jaffe D.B."/>
            <person name="Alvarez P."/>
            <person name="Brockman W."/>
            <person name="Butler J."/>
            <person name="Chin C."/>
            <person name="Gnerre S."/>
            <person name="Grabherr M."/>
            <person name="Kleber M."/>
            <person name="Mauceli E."/>
            <person name="MacCallum I."/>
        </authorList>
    </citation>
    <scope>NUCLEOTIDE SEQUENCE [LARGE SCALE GENOMIC DNA]</scope>
    <source>
        <strain evidence="14">Tai18E2 / Tucson 14021-0261.01</strain>
    </source>
</reference>
<keyword evidence="2" id="KW-0964">Secreted</keyword>
<keyword evidence="6 10" id="KW-0720">Serine protease</keyword>